<dbReference type="InterPro" id="IPR012334">
    <property type="entry name" value="Pectin_lyas_fold"/>
</dbReference>
<feature type="chain" id="PRO_5037502543" description="Right handed beta helix domain-containing protein" evidence="1">
    <location>
        <begin position="23"/>
        <end position="368"/>
    </location>
</feature>
<evidence type="ECO:0000259" key="2">
    <source>
        <dbReference type="Pfam" id="PF13229"/>
    </source>
</evidence>
<dbReference type="AlphaFoldDB" id="A0A919P5Z8"/>
<protein>
    <recommendedName>
        <fullName evidence="2">Right handed beta helix domain-containing protein</fullName>
    </recommendedName>
</protein>
<accession>A0A919P5Z8</accession>
<dbReference type="Pfam" id="PF13229">
    <property type="entry name" value="Beta_helix"/>
    <property type="match status" value="1"/>
</dbReference>
<dbReference type="InterPro" id="IPR006626">
    <property type="entry name" value="PbH1"/>
</dbReference>
<name>A0A919P5Z8_9CELL</name>
<organism evidence="3 4">
    <name type="scientific">Cellulomonas chitinilytica</name>
    <dbReference type="NCBI Taxonomy" id="398759"/>
    <lineage>
        <taxon>Bacteria</taxon>
        <taxon>Bacillati</taxon>
        <taxon>Actinomycetota</taxon>
        <taxon>Actinomycetes</taxon>
        <taxon>Micrococcales</taxon>
        <taxon>Cellulomonadaceae</taxon>
        <taxon>Cellulomonas</taxon>
    </lineage>
</organism>
<feature type="signal peptide" evidence="1">
    <location>
        <begin position="1"/>
        <end position="22"/>
    </location>
</feature>
<proteinExistence type="predicted"/>
<sequence>MRLSVLVMPVVVAAAAMTTALAAPAGAYPPEPACGTTLTVDTSLRRDLACPGDGLTLAPGVTLNLRGHTLSGSRTGTGLSVSAFGPVVVRNGTVAGWGTGIATLLEGEWEGVGSPLTVERVTFRDNHRGLDTTGLDGTGEYVKPTTVVRSTFDRNDEGLVAGWQTGAKVDRSTFVGNGVGAWSAGFSSVDIDRSRFEGNATALRVYEAWATVARSTFVDNTLGVTHTNLGAVTIADSRFAGGDVAVTASWDSDVAVSGSTFTGSGTGVLMDVGIGTFERNTFTSNGIGFHLTVAGAGVVLRDNVFRANGDGILSDVDAPGLQLGGNTARRNTGWGIYAPGAVDLGGNTARGNGRSPQCVGVVCATQAS</sequence>
<feature type="domain" description="Right handed beta helix" evidence="2">
    <location>
        <begin position="184"/>
        <end position="326"/>
    </location>
</feature>
<evidence type="ECO:0000256" key="1">
    <source>
        <dbReference type="SAM" id="SignalP"/>
    </source>
</evidence>
<comment type="caution">
    <text evidence="3">The sequence shown here is derived from an EMBL/GenBank/DDBJ whole genome shotgun (WGS) entry which is preliminary data.</text>
</comment>
<reference evidence="3" key="1">
    <citation type="submission" date="2021-01" db="EMBL/GenBank/DDBJ databases">
        <title>Whole genome shotgun sequence of Cellulomonas chitinilytica NBRC 110799.</title>
        <authorList>
            <person name="Komaki H."/>
            <person name="Tamura T."/>
        </authorList>
    </citation>
    <scope>NUCLEOTIDE SEQUENCE</scope>
    <source>
        <strain evidence="3">NBRC 110799</strain>
    </source>
</reference>
<dbReference type="SUPFAM" id="SSF51126">
    <property type="entry name" value="Pectin lyase-like"/>
    <property type="match status" value="1"/>
</dbReference>
<gene>
    <name evidence="3" type="ORF">Cch01nite_34810</name>
</gene>
<evidence type="ECO:0000313" key="3">
    <source>
        <dbReference type="EMBL" id="GIG22757.1"/>
    </source>
</evidence>
<dbReference type="Gene3D" id="2.160.20.10">
    <property type="entry name" value="Single-stranded right-handed beta-helix, Pectin lyase-like"/>
    <property type="match status" value="1"/>
</dbReference>
<dbReference type="Proteomes" id="UP000632740">
    <property type="component" value="Unassembled WGS sequence"/>
</dbReference>
<evidence type="ECO:0000313" key="4">
    <source>
        <dbReference type="Proteomes" id="UP000632740"/>
    </source>
</evidence>
<dbReference type="SMART" id="SM00710">
    <property type="entry name" value="PbH1"/>
    <property type="match status" value="6"/>
</dbReference>
<dbReference type="InterPro" id="IPR039448">
    <property type="entry name" value="Beta_helix"/>
</dbReference>
<dbReference type="InterPro" id="IPR011050">
    <property type="entry name" value="Pectin_lyase_fold/virulence"/>
</dbReference>
<keyword evidence="1" id="KW-0732">Signal</keyword>
<dbReference type="EMBL" id="BONK01000013">
    <property type="protein sequence ID" value="GIG22757.1"/>
    <property type="molecule type" value="Genomic_DNA"/>
</dbReference>
<keyword evidence="4" id="KW-1185">Reference proteome</keyword>
<dbReference type="RefSeq" id="WP_203757774.1">
    <property type="nucleotide sequence ID" value="NZ_BONK01000013.1"/>
</dbReference>